<organism evidence="2 3">
    <name type="scientific">Arcobacter venerupis</name>
    <dbReference type="NCBI Taxonomy" id="1054033"/>
    <lineage>
        <taxon>Bacteria</taxon>
        <taxon>Pseudomonadati</taxon>
        <taxon>Campylobacterota</taxon>
        <taxon>Epsilonproteobacteria</taxon>
        <taxon>Campylobacterales</taxon>
        <taxon>Arcobacteraceae</taxon>
        <taxon>Arcobacter</taxon>
    </lineage>
</organism>
<keyword evidence="3" id="KW-1185">Reference proteome</keyword>
<keyword evidence="1" id="KW-0472">Membrane</keyword>
<evidence type="ECO:0000313" key="2">
    <source>
        <dbReference type="EMBL" id="QKF65775.1"/>
    </source>
</evidence>
<feature type="transmembrane region" description="Helical" evidence="1">
    <location>
        <begin position="6"/>
        <end position="28"/>
    </location>
</feature>
<dbReference type="EMBL" id="CP053840">
    <property type="protein sequence ID" value="QKF65775.1"/>
    <property type="molecule type" value="Genomic_DNA"/>
</dbReference>
<name>A0AAE7B8B4_9BACT</name>
<proteinExistence type="predicted"/>
<evidence type="ECO:0008006" key="4">
    <source>
        <dbReference type="Google" id="ProtNLM"/>
    </source>
</evidence>
<evidence type="ECO:0000313" key="3">
    <source>
        <dbReference type="Proteomes" id="UP000503482"/>
    </source>
</evidence>
<dbReference type="KEGG" id="avp:AVENP_0195"/>
<dbReference type="Proteomes" id="UP000503482">
    <property type="component" value="Chromosome"/>
</dbReference>
<evidence type="ECO:0000256" key="1">
    <source>
        <dbReference type="SAM" id="Phobius"/>
    </source>
</evidence>
<reference evidence="2 3" key="1">
    <citation type="submission" date="2020-05" db="EMBL/GenBank/DDBJ databases">
        <title>Complete genome sequencing of Campylobacter and Arcobacter type strains.</title>
        <authorList>
            <person name="Miller W.G."/>
            <person name="Yee E."/>
        </authorList>
    </citation>
    <scope>NUCLEOTIDE SEQUENCE [LARGE SCALE GENOMIC DNA]</scope>
    <source>
        <strain evidence="2 3">LMG 26156</strain>
    </source>
</reference>
<keyword evidence="1" id="KW-0812">Transmembrane</keyword>
<sequence>MYPHKIANLAISILLAFFFTACSMNNLMTPNKKKSYEKKEISASLINEVINITHLIKQNNLALLNSRYIDPKYGLYEVSKLEGKNIFEHKNSITAIKNEVDSFEVKNEKANFSCSSLDDSLYGWDKEGIYLNAKTRPLITTIMEEVNILKPNSYKEEEIEKVDFIEQTSYEVTITYNMIFYLTLIDDMWYITLIDNATTNCLD</sequence>
<protein>
    <recommendedName>
        <fullName evidence="4">Lipoprotein</fullName>
    </recommendedName>
</protein>
<dbReference type="PROSITE" id="PS51257">
    <property type="entry name" value="PROKAR_LIPOPROTEIN"/>
    <property type="match status" value="1"/>
</dbReference>
<dbReference type="AlphaFoldDB" id="A0AAE7B8B4"/>
<keyword evidence="1" id="KW-1133">Transmembrane helix</keyword>
<gene>
    <name evidence="2" type="ORF">AVENP_0195</name>
</gene>
<accession>A0AAE7B8B4</accession>